<dbReference type="GO" id="GO:0016491">
    <property type="term" value="F:oxidoreductase activity"/>
    <property type="evidence" value="ECO:0007669"/>
    <property type="project" value="InterPro"/>
</dbReference>
<dbReference type="PANTHER" id="PTHR21197:SF0">
    <property type="entry name" value="UDP-GALACTOPYRANOSE MUTASE"/>
    <property type="match status" value="1"/>
</dbReference>
<dbReference type="GO" id="GO:0005829">
    <property type="term" value="C:cytosol"/>
    <property type="evidence" value="ECO:0007669"/>
    <property type="project" value="TreeGrafter"/>
</dbReference>
<name>A0A6I2UIB3_9FIRM</name>
<gene>
    <name evidence="2" type="ORF">FYJ84_10785</name>
</gene>
<dbReference type="RefSeq" id="WP_328596385.1">
    <property type="nucleotide sequence ID" value="NZ_VUNR01000024.1"/>
</dbReference>
<dbReference type="NCBIfam" id="NF005548">
    <property type="entry name" value="PRK07208.1-4"/>
    <property type="match status" value="1"/>
</dbReference>
<reference evidence="2 3" key="1">
    <citation type="submission" date="2019-08" db="EMBL/GenBank/DDBJ databases">
        <title>In-depth cultivation of the pig gut microbiome towards novel bacterial diversity and tailored functional studies.</title>
        <authorList>
            <person name="Wylensek D."/>
            <person name="Hitch T.C.A."/>
            <person name="Clavel T."/>
        </authorList>
    </citation>
    <scope>NUCLEOTIDE SEQUENCE [LARGE SCALE GENOMIC DNA]</scope>
    <source>
        <strain evidence="2 3">WCA-693-APC-5D-A</strain>
    </source>
</reference>
<sequence length="519" mass="59481">MKTAIIIGAGPAGLTAAYYLLKETDIKPVIIEKDNVVGGLSRTVNFEGNRMDIGGHRFFTKNDEVAALWEKLLPPQGAPALDDKLLGRHVELVQGGADPEQCDAVFLNRQRISRIFYLRHFFAYPVSLGWETIRNLGLSRMAGICFSYLQAVLKKRQENNLEDFMINRFGRRLYEIFFEKYTEKVWGRHPRDIGADWGSQRIKGVSISKVLSDFLQRALRIKRQESEASLIEKFRYPKYGPGQLWERMRDEVLAMGGEIRMGCEAVELLPGTSGDLAGVVYECGNGRERLDADYVISSMPISQLLHTLSGYGVPDEVQAIGDKLPYRDFMTAGLLVDRLEIDNQTHHKTLGNIVPDCWIYIQEPDVKLGRLQVFNNWSPYLVESPESKVWLGLEYFCQQGDEMWQMQDEDFLAFAVRELENIGIIRHNCVEKGCVVRMEKAYPAYFGSYKDFCKVREYLDTIPNLYCIGRNGQHRYNNMDHSMLTAIEAVRVIKSGSQDKRALWQVNTEENYHEVRQKG</sequence>
<feature type="domain" description="Amine oxidase" evidence="1">
    <location>
        <begin position="12"/>
        <end position="492"/>
    </location>
</feature>
<dbReference type="GeneID" id="96779413"/>
<dbReference type="NCBIfam" id="NF005549">
    <property type="entry name" value="PRK07208.1-5"/>
    <property type="match status" value="1"/>
</dbReference>
<dbReference type="SUPFAM" id="SSF51971">
    <property type="entry name" value="Nucleotide-binding domain"/>
    <property type="match status" value="1"/>
</dbReference>
<comment type="caution">
    <text evidence="2">The sequence shown here is derived from an EMBL/GenBank/DDBJ whole genome shotgun (WGS) entry which is preliminary data.</text>
</comment>
<dbReference type="Proteomes" id="UP000433181">
    <property type="component" value="Unassembled WGS sequence"/>
</dbReference>
<evidence type="ECO:0000313" key="2">
    <source>
        <dbReference type="EMBL" id="MSU09465.1"/>
    </source>
</evidence>
<dbReference type="InterPro" id="IPR002937">
    <property type="entry name" value="Amino_oxidase"/>
</dbReference>
<organism evidence="2 3">
    <name type="scientific">Anaerovibrio slackiae</name>
    <dbReference type="NCBI Taxonomy" id="2652309"/>
    <lineage>
        <taxon>Bacteria</taxon>
        <taxon>Bacillati</taxon>
        <taxon>Bacillota</taxon>
        <taxon>Negativicutes</taxon>
        <taxon>Selenomonadales</taxon>
        <taxon>Selenomonadaceae</taxon>
        <taxon>Anaerovibrio</taxon>
    </lineage>
</organism>
<dbReference type="InterPro" id="IPR036188">
    <property type="entry name" value="FAD/NAD-bd_sf"/>
</dbReference>
<evidence type="ECO:0000259" key="1">
    <source>
        <dbReference type="Pfam" id="PF01593"/>
    </source>
</evidence>
<dbReference type="PANTHER" id="PTHR21197">
    <property type="entry name" value="UDP-GALACTOPYRANOSE MUTASE"/>
    <property type="match status" value="1"/>
</dbReference>
<accession>A0A6I2UIB3</accession>
<dbReference type="EMBL" id="VUNR01000024">
    <property type="protein sequence ID" value="MSU09465.1"/>
    <property type="molecule type" value="Genomic_DNA"/>
</dbReference>
<dbReference type="NCBIfam" id="NF005546">
    <property type="entry name" value="PRK07208.1-2"/>
    <property type="match status" value="1"/>
</dbReference>
<proteinExistence type="predicted"/>
<dbReference type="PRINTS" id="PR00419">
    <property type="entry name" value="ADXRDTASE"/>
</dbReference>
<evidence type="ECO:0000313" key="3">
    <source>
        <dbReference type="Proteomes" id="UP000433181"/>
    </source>
</evidence>
<protein>
    <submittedName>
        <fullName evidence="2">NAD(P)/FAD-dependent oxidoreductase</fullName>
    </submittedName>
</protein>
<dbReference type="GO" id="GO:0050660">
    <property type="term" value="F:flavin adenine dinucleotide binding"/>
    <property type="evidence" value="ECO:0007669"/>
    <property type="project" value="TreeGrafter"/>
</dbReference>
<dbReference type="AlphaFoldDB" id="A0A6I2UIB3"/>
<dbReference type="Gene3D" id="3.50.50.60">
    <property type="entry name" value="FAD/NAD(P)-binding domain"/>
    <property type="match status" value="1"/>
</dbReference>
<dbReference type="GO" id="GO:0008767">
    <property type="term" value="F:UDP-galactopyranose mutase activity"/>
    <property type="evidence" value="ECO:0007669"/>
    <property type="project" value="TreeGrafter"/>
</dbReference>
<keyword evidence="3" id="KW-1185">Reference proteome</keyword>
<dbReference type="Pfam" id="PF01593">
    <property type="entry name" value="Amino_oxidase"/>
    <property type="match status" value="1"/>
</dbReference>